<keyword evidence="4 5" id="KW-0472">Membrane</keyword>
<comment type="subcellular location">
    <subcellularLocation>
        <location evidence="1">Membrane</location>
        <topology evidence="1">Multi-pass membrane protein</topology>
    </subcellularLocation>
</comment>
<dbReference type="InterPro" id="IPR051533">
    <property type="entry name" value="WaaL-like"/>
</dbReference>
<accession>A0A1E1F551</accession>
<feature type="transmembrane region" description="Helical" evidence="5">
    <location>
        <begin position="159"/>
        <end position="180"/>
    </location>
</feature>
<dbReference type="GO" id="GO:0016020">
    <property type="term" value="C:membrane"/>
    <property type="evidence" value="ECO:0007669"/>
    <property type="project" value="UniProtKB-SubCell"/>
</dbReference>
<evidence type="ECO:0000256" key="5">
    <source>
        <dbReference type="SAM" id="Phobius"/>
    </source>
</evidence>
<evidence type="ECO:0000313" key="8">
    <source>
        <dbReference type="Proteomes" id="UP000218272"/>
    </source>
</evidence>
<dbReference type="PANTHER" id="PTHR37422:SF13">
    <property type="entry name" value="LIPOPOLYSACCHARIDE BIOSYNTHESIS PROTEIN PA4999-RELATED"/>
    <property type="match status" value="1"/>
</dbReference>
<gene>
    <name evidence="7" type="ORF">SCLO_1026040</name>
</gene>
<sequence length="408" mass="44673">MRKWEFFLLQGAVFLAPYISFRHPAIYITISDALFAGAFCLRLATGRMMPPFANLTWLWLLGLFMLTGGLFFSSMFHGDMARCLVLIAQYCFAYLIVPLVLLRRPEDQVIRLIKCGVWGMVAMCAIGIAIYLTGWYSMSRGQMAVITGSRRLAGFVDNPNAMAVLTVMTLPLVWFLLLSRQWRPPVALLCLGLLVYGIILTSSNTGLYSMIAATLIFFGGRRNFKTLLVVGALGIAALTFGQDYMPQKFQERVLGAINSGDISGAGTFEDRQELNMEALTLADDNLIIGMGADQYRVVSQYGHPVHNLYLLLLNEGGGLSLLGYMVILGVPILAGIFAWRLPHGKLIFLTIFTTVVVFANAVMGVPHVYGRAWFLFIFLAASPALISYGAVAPRPGRAAGGPMPSSGP</sequence>
<evidence type="ECO:0000256" key="1">
    <source>
        <dbReference type="ARBA" id="ARBA00004141"/>
    </source>
</evidence>
<dbReference type="InterPro" id="IPR007016">
    <property type="entry name" value="O-antigen_ligase-rel_domated"/>
</dbReference>
<organism evidence="7 8">
    <name type="scientific">Sphingobium cloacae</name>
    <dbReference type="NCBI Taxonomy" id="120107"/>
    <lineage>
        <taxon>Bacteria</taxon>
        <taxon>Pseudomonadati</taxon>
        <taxon>Pseudomonadota</taxon>
        <taxon>Alphaproteobacteria</taxon>
        <taxon>Sphingomonadales</taxon>
        <taxon>Sphingomonadaceae</taxon>
        <taxon>Sphingobium</taxon>
    </lineage>
</organism>
<feature type="transmembrane region" description="Helical" evidence="5">
    <location>
        <begin position="117"/>
        <end position="138"/>
    </location>
</feature>
<feature type="transmembrane region" description="Helical" evidence="5">
    <location>
        <begin position="57"/>
        <end position="76"/>
    </location>
</feature>
<keyword evidence="3 5" id="KW-1133">Transmembrane helix</keyword>
<dbReference type="Pfam" id="PF04932">
    <property type="entry name" value="Wzy_C"/>
    <property type="match status" value="1"/>
</dbReference>
<evidence type="ECO:0000256" key="4">
    <source>
        <dbReference type="ARBA" id="ARBA00023136"/>
    </source>
</evidence>
<feature type="transmembrane region" description="Helical" evidence="5">
    <location>
        <begin position="226"/>
        <end position="245"/>
    </location>
</feature>
<protein>
    <recommendedName>
        <fullName evidence="6">O-antigen ligase-related domain-containing protein</fullName>
    </recommendedName>
</protein>
<dbReference type="EMBL" id="AP017655">
    <property type="protein sequence ID" value="BAV65644.1"/>
    <property type="molecule type" value="Genomic_DNA"/>
</dbReference>
<evidence type="ECO:0000256" key="3">
    <source>
        <dbReference type="ARBA" id="ARBA00022989"/>
    </source>
</evidence>
<feature type="domain" description="O-antigen ligase-related" evidence="6">
    <location>
        <begin position="191"/>
        <end position="324"/>
    </location>
</feature>
<dbReference type="KEGG" id="sclo:SCLO_1026040"/>
<reference evidence="7 8" key="1">
    <citation type="submission" date="2016-10" db="EMBL/GenBank/DDBJ databases">
        <title>Complete Genome Sequence of the Nonylphenol-Degrading Bacterium Sphingobium cloacae JCM 10874T.</title>
        <authorList>
            <person name="Ootsuka M."/>
            <person name="Nishizawa T."/>
            <person name="Ohta H."/>
        </authorList>
    </citation>
    <scope>NUCLEOTIDE SEQUENCE [LARGE SCALE GENOMIC DNA]</scope>
    <source>
        <strain evidence="7 8">JCM 10874</strain>
    </source>
</reference>
<feature type="transmembrane region" description="Helical" evidence="5">
    <location>
        <begin position="346"/>
        <end position="366"/>
    </location>
</feature>
<keyword evidence="2 5" id="KW-0812">Transmembrane</keyword>
<feature type="transmembrane region" description="Helical" evidence="5">
    <location>
        <begin position="186"/>
        <end position="219"/>
    </location>
</feature>
<dbReference type="Proteomes" id="UP000218272">
    <property type="component" value="Chromosome SCLO_1"/>
</dbReference>
<evidence type="ECO:0000313" key="7">
    <source>
        <dbReference type="EMBL" id="BAV65644.1"/>
    </source>
</evidence>
<feature type="transmembrane region" description="Helical" evidence="5">
    <location>
        <begin position="372"/>
        <end position="391"/>
    </location>
</feature>
<proteinExistence type="predicted"/>
<keyword evidence="8" id="KW-1185">Reference proteome</keyword>
<dbReference type="PANTHER" id="PTHR37422">
    <property type="entry name" value="TEICHURONIC ACID BIOSYNTHESIS PROTEIN TUAE"/>
    <property type="match status" value="1"/>
</dbReference>
<evidence type="ECO:0000259" key="6">
    <source>
        <dbReference type="Pfam" id="PF04932"/>
    </source>
</evidence>
<dbReference type="AlphaFoldDB" id="A0A1E1F551"/>
<feature type="transmembrane region" description="Helical" evidence="5">
    <location>
        <begin position="83"/>
        <end position="102"/>
    </location>
</feature>
<evidence type="ECO:0000256" key="2">
    <source>
        <dbReference type="ARBA" id="ARBA00022692"/>
    </source>
</evidence>
<feature type="transmembrane region" description="Helical" evidence="5">
    <location>
        <begin position="321"/>
        <end position="339"/>
    </location>
</feature>
<name>A0A1E1F551_9SPHN</name>